<proteinExistence type="predicted"/>
<feature type="signal peptide" evidence="1">
    <location>
        <begin position="1"/>
        <end position="18"/>
    </location>
</feature>
<gene>
    <name evidence="2" type="ORF">H9820_13810</name>
</gene>
<organism evidence="2 3">
    <name type="scientific">Candidatus Companilactobacillus pullicola</name>
    <dbReference type="NCBI Taxonomy" id="2838523"/>
    <lineage>
        <taxon>Bacteria</taxon>
        <taxon>Bacillati</taxon>
        <taxon>Bacillota</taxon>
        <taxon>Bacilli</taxon>
        <taxon>Lactobacillales</taxon>
        <taxon>Lactobacillaceae</taxon>
        <taxon>Companilactobacillus</taxon>
    </lineage>
</organism>
<dbReference type="AlphaFoldDB" id="A0A9D2CPF8"/>
<dbReference type="EMBL" id="DXCM01000099">
    <property type="protein sequence ID" value="HIY94005.1"/>
    <property type="molecule type" value="Genomic_DNA"/>
</dbReference>
<name>A0A9D2CPF8_9LACO</name>
<comment type="caution">
    <text evidence="2">The sequence shown here is derived from an EMBL/GenBank/DDBJ whole genome shotgun (WGS) entry which is preliminary data.</text>
</comment>
<evidence type="ECO:0008006" key="4">
    <source>
        <dbReference type="Google" id="ProtNLM"/>
    </source>
</evidence>
<reference evidence="2" key="2">
    <citation type="submission" date="2021-04" db="EMBL/GenBank/DDBJ databases">
        <authorList>
            <person name="Gilroy R."/>
        </authorList>
    </citation>
    <scope>NUCLEOTIDE SEQUENCE</scope>
    <source>
        <strain evidence="2">3204</strain>
    </source>
</reference>
<feature type="chain" id="PRO_5038843900" description="Lipoprotein" evidence="1">
    <location>
        <begin position="19"/>
        <end position="244"/>
    </location>
</feature>
<accession>A0A9D2CPF8</accession>
<keyword evidence="1" id="KW-0732">Signal</keyword>
<reference evidence="2" key="1">
    <citation type="journal article" date="2021" name="PeerJ">
        <title>Extensive microbial diversity within the chicken gut microbiome revealed by metagenomics and culture.</title>
        <authorList>
            <person name="Gilroy R."/>
            <person name="Ravi A."/>
            <person name="Getino M."/>
            <person name="Pursley I."/>
            <person name="Horton D.L."/>
            <person name="Alikhan N.F."/>
            <person name="Baker D."/>
            <person name="Gharbi K."/>
            <person name="Hall N."/>
            <person name="Watson M."/>
            <person name="Adriaenssens E.M."/>
            <person name="Foster-Nyarko E."/>
            <person name="Jarju S."/>
            <person name="Secka A."/>
            <person name="Antonio M."/>
            <person name="Oren A."/>
            <person name="Chaudhuri R.R."/>
            <person name="La Ragione R."/>
            <person name="Hildebrand F."/>
            <person name="Pallen M.J."/>
        </authorList>
    </citation>
    <scope>NUCLEOTIDE SEQUENCE</scope>
    <source>
        <strain evidence="2">3204</strain>
    </source>
</reference>
<evidence type="ECO:0000313" key="2">
    <source>
        <dbReference type="EMBL" id="HIY94005.1"/>
    </source>
</evidence>
<protein>
    <recommendedName>
        <fullName evidence="4">Lipoprotein</fullName>
    </recommendedName>
</protein>
<evidence type="ECO:0000313" key="3">
    <source>
        <dbReference type="Proteomes" id="UP000824013"/>
    </source>
</evidence>
<evidence type="ECO:0000256" key="1">
    <source>
        <dbReference type="SAM" id="SignalP"/>
    </source>
</evidence>
<sequence length="244" mass="27251">MKKILVVLIALIFVLPLAACQTSAANSSNTSDIKRNANSWNKVIKDLEVVTTDNTGNDRGLIARSMKELNGANQSVIQGTVYNLSKLNNPNNAAYTKATIVVDKVINGKKSLKGKKITLVLNGGVTTTNRWYKDQNQTREAEHDILVQYSQAPLPKIGSKIIVGISPIEKKEPTTYMQTIKQNKLARSTTYDLNMPAFNYWIKNSDDKDYHLNNPQADARLKANPKMAKDIKNLTDELNQKYNK</sequence>
<dbReference type="Proteomes" id="UP000824013">
    <property type="component" value="Unassembled WGS sequence"/>
</dbReference>